<evidence type="ECO:0000313" key="3">
    <source>
        <dbReference type="Proteomes" id="UP000516072"/>
    </source>
</evidence>
<reference evidence="2 3" key="1">
    <citation type="submission" date="2020-03" db="EMBL/GenBank/DDBJ databases">
        <authorList>
            <person name="Picone N."/>
        </authorList>
    </citation>
    <scope>NUCLEOTIDE SEQUENCE [LARGE SCALE GENOMIC DNA]</scope>
    <source>
        <strain evidence="2">NSCAC1</strain>
    </source>
</reference>
<evidence type="ECO:0000313" key="2">
    <source>
        <dbReference type="EMBL" id="CAB1275999.1"/>
    </source>
</evidence>
<gene>
    <name evidence="2" type="ORF">NSCAC_0948</name>
</gene>
<dbReference type="InterPro" id="IPR023614">
    <property type="entry name" value="Porin_dom_sf"/>
</dbReference>
<keyword evidence="1" id="KW-0472">Membrane</keyword>
<feature type="transmembrane region" description="Helical" evidence="1">
    <location>
        <begin position="18"/>
        <end position="38"/>
    </location>
</feature>
<proteinExistence type="predicted"/>
<keyword evidence="1" id="KW-0812">Transmembrane</keyword>
<dbReference type="SUPFAM" id="SSF56935">
    <property type="entry name" value="Porins"/>
    <property type="match status" value="1"/>
</dbReference>
<dbReference type="InterPro" id="IPR010870">
    <property type="entry name" value="Porin_O/P"/>
</dbReference>
<keyword evidence="3" id="KW-1185">Reference proteome</keyword>
<evidence type="ECO:0000256" key="1">
    <source>
        <dbReference type="SAM" id="Phobius"/>
    </source>
</evidence>
<dbReference type="Gene3D" id="2.40.160.10">
    <property type="entry name" value="Porin"/>
    <property type="match status" value="1"/>
</dbReference>
<organism evidence="2 3">
    <name type="scientific">Candidatus Nitrosacidococcus tergens</name>
    <dbReference type="NCBI Taxonomy" id="553981"/>
    <lineage>
        <taxon>Bacteria</taxon>
        <taxon>Pseudomonadati</taxon>
        <taxon>Pseudomonadota</taxon>
        <taxon>Gammaproteobacteria</taxon>
        <taxon>Chromatiales</taxon>
        <taxon>Chromatiaceae</taxon>
        <taxon>Candidatus Nitrosacidococcus</taxon>
    </lineage>
</organism>
<protein>
    <submittedName>
        <fullName evidence="2">Putative Phosphate-selective porin O and P</fullName>
    </submittedName>
</protein>
<dbReference type="KEGG" id="ntg:NSCAC_0948"/>
<name>A0A7G1Q9H1_9GAMM</name>
<keyword evidence="1" id="KW-1133">Transmembrane helix</keyword>
<dbReference type="EMBL" id="LR778175">
    <property type="protein sequence ID" value="CAB1275999.1"/>
    <property type="molecule type" value="Genomic_DNA"/>
</dbReference>
<dbReference type="AlphaFoldDB" id="A0A7G1Q9H1"/>
<accession>A0A7G1Q9H1</accession>
<sequence>MQYVLICFVSGFVVEYMAYHTIFIIFFSFIFFLSKGVFSQELSTNKFDKTNPKSLEWGSDFLSGKGIYLRTTDRDFEISIHGYLQIDQRSFFGPTPNILMARRARPSIDGRLFRYFSFKYAPDLGQFRTNLVVDGFVDFSYWSQFRIMAGKFRLPVGLEMQQTTRDALFIERGLTMDLIPNRSTGIQFYGDLWENRLSYQFGVFAGMQDNTNTTDFDESHGYNFAARVMTHPFINQTDHWLKALDIGIGSMYGNTNGELSNFREPAQGIGGIYFFNYQDGTIAAGQNFTIVPQFHYIQGPFRAFGEYVFRTQNVQNIAVQRTLYYQAWQIAASYILTKDDTIFDSNRIPGGVIVKEIFNPFQGHWGAVEIKARYNALYVDSHAFPLFANPNQNASSAKGWAIGVNWYFTSQTKMMLDYQQVTFQGVGGKTLGNNGVEHLLMARLQYAF</sequence>
<dbReference type="Pfam" id="PF07396">
    <property type="entry name" value="Porin_O_P"/>
    <property type="match status" value="1"/>
</dbReference>
<dbReference type="Proteomes" id="UP000516072">
    <property type="component" value="Chromosome"/>
</dbReference>